<dbReference type="Pfam" id="PF06580">
    <property type="entry name" value="His_kinase"/>
    <property type="match status" value="1"/>
</dbReference>
<keyword evidence="1" id="KW-0472">Membrane</keyword>
<dbReference type="PANTHER" id="PTHR34220">
    <property type="entry name" value="SENSOR HISTIDINE KINASE YPDA"/>
    <property type="match status" value="1"/>
</dbReference>
<dbReference type="AlphaFoldDB" id="A0A0H4VV04"/>
<keyword evidence="3" id="KW-0808">Transferase</keyword>
<proteinExistence type="predicted"/>
<dbReference type="PANTHER" id="PTHR34220:SF7">
    <property type="entry name" value="SENSOR HISTIDINE KINASE YPDA"/>
    <property type="match status" value="1"/>
</dbReference>
<feature type="transmembrane region" description="Helical" evidence="1">
    <location>
        <begin position="7"/>
        <end position="28"/>
    </location>
</feature>
<sequence>MPSFKIILLYLGWGLLWAVVQTLVLYQFGFRGQPVVVDALLTNGLLLGSGYVMATSLKYYQPEPRQIAYLLGWSAALAAIMVWFCQMGVDGLLEGQVEYQAFVHQSYPVRVAFAWLMILFIVLQNWLWYYTKEKRQAEERKTATEKMAREAELFTLRQQLQPHFLFNSLNSISALVKTKPDQAKQMVQQLSDFLRGTLRKDGQTLIPLADELHHLQIYLEIEKVRFGHRLQTQVECPEICKHLQLPYLLLQPIVENAIKFGLYDTLGDTLIKITARCEDGQLIVSTENPFEASLLSPKQGTGFGLDSVRRRLYLLFGRQDLVSTQQHEGRFITTVKIPQSI</sequence>
<evidence type="ECO:0000259" key="2">
    <source>
        <dbReference type="Pfam" id="PF06580"/>
    </source>
</evidence>
<feature type="domain" description="Signal transduction histidine kinase internal region" evidence="2">
    <location>
        <begin position="151"/>
        <end position="230"/>
    </location>
</feature>
<feature type="transmembrane region" description="Helical" evidence="1">
    <location>
        <begin position="40"/>
        <end position="60"/>
    </location>
</feature>
<name>A0A0H4VV04_9BACT</name>
<accession>A0A0H4VV04</accession>
<keyword evidence="1" id="KW-0812">Transmembrane</keyword>
<dbReference type="KEGG" id="ruf:TH63_15410"/>
<keyword evidence="3" id="KW-0418">Kinase</keyword>
<evidence type="ECO:0000256" key="1">
    <source>
        <dbReference type="SAM" id="Phobius"/>
    </source>
</evidence>
<dbReference type="GO" id="GO:0016020">
    <property type="term" value="C:membrane"/>
    <property type="evidence" value="ECO:0007669"/>
    <property type="project" value="InterPro"/>
</dbReference>
<gene>
    <name evidence="3" type="ORF">TH63_15410</name>
</gene>
<dbReference type="GO" id="GO:0000155">
    <property type="term" value="F:phosphorelay sensor kinase activity"/>
    <property type="evidence" value="ECO:0007669"/>
    <property type="project" value="InterPro"/>
</dbReference>
<feature type="transmembrane region" description="Helical" evidence="1">
    <location>
        <begin position="109"/>
        <end position="131"/>
    </location>
</feature>
<reference evidence="3 4" key="1">
    <citation type="submission" date="2015-01" db="EMBL/GenBank/DDBJ databases">
        <title>Rufibacter sp./DG31D/ whole genome sequencing.</title>
        <authorList>
            <person name="Kim M.K."/>
            <person name="Srinivasan S."/>
            <person name="Lee J.-J."/>
        </authorList>
    </citation>
    <scope>NUCLEOTIDE SEQUENCE [LARGE SCALE GENOMIC DNA]</scope>
    <source>
        <strain evidence="3 4">DG31D</strain>
    </source>
</reference>
<dbReference type="PATRIC" id="fig|1379910.4.peg.3361"/>
<dbReference type="STRING" id="1379910.TH63_15410"/>
<dbReference type="Proteomes" id="UP000036458">
    <property type="component" value="Chromosome"/>
</dbReference>
<dbReference type="InterPro" id="IPR010559">
    <property type="entry name" value="Sig_transdc_His_kin_internal"/>
</dbReference>
<dbReference type="Gene3D" id="3.30.565.10">
    <property type="entry name" value="Histidine kinase-like ATPase, C-terminal domain"/>
    <property type="match status" value="1"/>
</dbReference>
<feature type="transmembrane region" description="Helical" evidence="1">
    <location>
        <begin position="67"/>
        <end position="89"/>
    </location>
</feature>
<keyword evidence="1" id="KW-1133">Transmembrane helix</keyword>
<dbReference type="OrthoDB" id="9792992at2"/>
<organism evidence="3 4">
    <name type="scientific">Rufibacter radiotolerans</name>
    <dbReference type="NCBI Taxonomy" id="1379910"/>
    <lineage>
        <taxon>Bacteria</taxon>
        <taxon>Pseudomonadati</taxon>
        <taxon>Bacteroidota</taxon>
        <taxon>Cytophagia</taxon>
        <taxon>Cytophagales</taxon>
        <taxon>Hymenobacteraceae</taxon>
        <taxon>Rufibacter</taxon>
    </lineage>
</organism>
<evidence type="ECO:0000313" key="4">
    <source>
        <dbReference type="Proteomes" id="UP000036458"/>
    </source>
</evidence>
<evidence type="ECO:0000313" key="3">
    <source>
        <dbReference type="EMBL" id="AKQ47762.1"/>
    </source>
</evidence>
<dbReference type="InterPro" id="IPR036890">
    <property type="entry name" value="HATPase_C_sf"/>
</dbReference>
<keyword evidence="4" id="KW-1185">Reference proteome</keyword>
<dbReference type="SUPFAM" id="SSF55874">
    <property type="entry name" value="ATPase domain of HSP90 chaperone/DNA topoisomerase II/histidine kinase"/>
    <property type="match status" value="1"/>
</dbReference>
<protein>
    <submittedName>
        <fullName evidence="3">Histidine kinase</fullName>
    </submittedName>
</protein>
<dbReference type="RefSeq" id="WP_048922892.1">
    <property type="nucleotide sequence ID" value="NZ_CP010777.1"/>
</dbReference>
<dbReference type="EMBL" id="CP010777">
    <property type="protein sequence ID" value="AKQ47762.1"/>
    <property type="molecule type" value="Genomic_DNA"/>
</dbReference>
<dbReference type="InterPro" id="IPR050640">
    <property type="entry name" value="Bact_2-comp_sensor_kinase"/>
</dbReference>